<comment type="caution">
    <text evidence="3">The sequence shown here is derived from an EMBL/GenBank/DDBJ whole genome shotgun (WGS) entry which is preliminary data.</text>
</comment>
<protein>
    <recommendedName>
        <fullName evidence="2">FCH domain-containing protein</fullName>
    </recommendedName>
</protein>
<dbReference type="SUPFAM" id="SSF103657">
    <property type="entry name" value="BAR/IMD domain-like"/>
    <property type="match status" value="1"/>
</dbReference>
<evidence type="ECO:0000259" key="2">
    <source>
        <dbReference type="Pfam" id="PF00611"/>
    </source>
</evidence>
<proteinExistence type="predicted"/>
<keyword evidence="4" id="KW-1185">Reference proteome</keyword>
<name>A0ABV0SM13_9TELE</name>
<keyword evidence="1" id="KW-0446">Lipid-binding</keyword>
<dbReference type="Gene3D" id="1.20.1270.60">
    <property type="entry name" value="Arfaptin homology (AH) domain/BAR domain"/>
    <property type="match status" value="1"/>
</dbReference>
<dbReference type="EMBL" id="JAHRIQ010001669">
    <property type="protein sequence ID" value="MEQ2221614.1"/>
    <property type="molecule type" value="Genomic_DNA"/>
</dbReference>
<accession>A0ABV0SM13</accession>
<dbReference type="PANTHER" id="PTHR15735">
    <property type="entry name" value="FCH AND DOUBLE SH3 DOMAINS PROTEIN"/>
    <property type="match status" value="1"/>
</dbReference>
<organism evidence="3 4">
    <name type="scientific">Ilyodon furcidens</name>
    <name type="common">goldbreast splitfin</name>
    <dbReference type="NCBI Taxonomy" id="33524"/>
    <lineage>
        <taxon>Eukaryota</taxon>
        <taxon>Metazoa</taxon>
        <taxon>Chordata</taxon>
        <taxon>Craniata</taxon>
        <taxon>Vertebrata</taxon>
        <taxon>Euteleostomi</taxon>
        <taxon>Actinopterygii</taxon>
        <taxon>Neopterygii</taxon>
        <taxon>Teleostei</taxon>
        <taxon>Neoteleostei</taxon>
        <taxon>Acanthomorphata</taxon>
        <taxon>Ovalentaria</taxon>
        <taxon>Atherinomorphae</taxon>
        <taxon>Cyprinodontiformes</taxon>
        <taxon>Goodeidae</taxon>
        <taxon>Ilyodon</taxon>
    </lineage>
</organism>
<dbReference type="PANTHER" id="PTHR15735:SF13">
    <property type="entry name" value="FORMIN-BINDING PROTEIN 1"/>
    <property type="match status" value="1"/>
</dbReference>
<dbReference type="Pfam" id="PF00611">
    <property type="entry name" value="FCH"/>
    <property type="match status" value="1"/>
</dbReference>
<reference evidence="3 4" key="1">
    <citation type="submission" date="2021-06" db="EMBL/GenBank/DDBJ databases">
        <authorList>
            <person name="Palmer J.M."/>
        </authorList>
    </citation>
    <scope>NUCLEOTIDE SEQUENCE [LARGE SCALE GENOMIC DNA]</scope>
    <source>
        <strain evidence="4">if_2019</strain>
        <tissue evidence="3">Muscle</tissue>
    </source>
</reference>
<gene>
    <name evidence="3" type="ORF">ILYODFUR_017606</name>
</gene>
<feature type="domain" description="FCH" evidence="2">
    <location>
        <begin position="9"/>
        <end position="53"/>
    </location>
</feature>
<dbReference type="Proteomes" id="UP001482620">
    <property type="component" value="Unassembled WGS sequence"/>
</dbReference>
<evidence type="ECO:0000256" key="1">
    <source>
        <dbReference type="ARBA" id="ARBA00023121"/>
    </source>
</evidence>
<evidence type="ECO:0000313" key="3">
    <source>
        <dbReference type="EMBL" id="MEQ2221614.1"/>
    </source>
</evidence>
<dbReference type="InterPro" id="IPR027267">
    <property type="entry name" value="AH/BAR_dom_sf"/>
</dbReference>
<sequence>MVPLQKRDQFDNLEKHTQWGIEFVEKYTKFVKERSEIEVSYAKQISSSSSDPLHTRWVVVQSLIFKGSFWSMSSAALRGSISSGLLQLNQIQREILPQIRIFIPKEDGQYC</sequence>
<dbReference type="InterPro" id="IPR001060">
    <property type="entry name" value="FCH_dom"/>
</dbReference>
<evidence type="ECO:0000313" key="4">
    <source>
        <dbReference type="Proteomes" id="UP001482620"/>
    </source>
</evidence>